<accession>A0A2R5GFX4</accession>
<dbReference type="AlphaFoldDB" id="A0A2R5GFX4"/>
<sequence length="337" mass="37423">MASYSDRVNSSAMEQGIPSTAPVRGKRGKRDGNPDDWLAALKRHGLLDEPLASEREAEQSISAKFLREGAAKRREQDEKLLEDTQRVQEQYEKACLLRMGEATRFAQFLGLRKIYNPIHIRANETSGAPGAIGKAFGHMGELRCEVVAKEDSHSRIISCSLFDREFDRLKTAYQRKRREEDQASAASTALALASATYESGDALPGSPSMALGSSPVGTRGRRGSSAAGPQPLKRRASRKTIRLLANREEDTYMGRDRRASVQGRRRSSVGGSPGFSGVTETDASGYDARRSEVDNITIELCAVLEETHRLDEKLREQQRVLTENGWNLGRPRPFQDW</sequence>
<dbReference type="Proteomes" id="UP000241890">
    <property type="component" value="Unassembled WGS sequence"/>
</dbReference>
<feature type="region of interest" description="Disordered" evidence="1">
    <location>
        <begin position="199"/>
        <end position="283"/>
    </location>
</feature>
<gene>
    <name evidence="2" type="ORF">FCC1311_057262</name>
</gene>
<proteinExistence type="predicted"/>
<organism evidence="2 3">
    <name type="scientific">Hondaea fermentalgiana</name>
    <dbReference type="NCBI Taxonomy" id="2315210"/>
    <lineage>
        <taxon>Eukaryota</taxon>
        <taxon>Sar</taxon>
        <taxon>Stramenopiles</taxon>
        <taxon>Bigyra</taxon>
        <taxon>Labyrinthulomycetes</taxon>
        <taxon>Thraustochytrida</taxon>
        <taxon>Thraustochytriidae</taxon>
        <taxon>Hondaea</taxon>
    </lineage>
</organism>
<name>A0A2R5GFX4_9STRA</name>
<feature type="compositionally biased region" description="Basic and acidic residues" evidence="1">
    <location>
        <begin position="245"/>
        <end position="259"/>
    </location>
</feature>
<evidence type="ECO:0000256" key="1">
    <source>
        <dbReference type="SAM" id="MobiDB-lite"/>
    </source>
</evidence>
<reference evidence="2 3" key="1">
    <citation type="submission" date="2017-12" db="EMBL/GenBank/DDBJ databases">
        <title>Sequencing, de novo assembly and annotation of complete genome of a new Thraustochytrid species, strain FCC1311.</title>
        <authorList>
            <person name="Sedici K."/>
            <person name="Godart F."/>
            <person name="Aiese Cigliano R."/>
            <person name="Sanseverino W."/>
            <person name="Barakat M."/>
            <person name="Ortet P."/>
            <person name="Marechal E."/>
            <person name="Cagnac O."/>
            <person name="Amato A."/>
        </authorList>
    </citation>
    <scope>NUCLEOTIDE SEQUENCE [LARGE SCALE GENOMIC DNA]</scope>
</reference>
<dbReference type="EMBL" id="BEYU01000059">
    <property type="protein sequence ID" value="GBG29505.1"/>
    <property type="molecule type" value="Genomic_DNA"/>
</dbReference>
<evidence type="ECO:0000313" key="3">
    <source>
        <dbReference type="Proteomes" id="UP000241890"/>
    </source>
</evidence>
<protein>
    <submittedName>
        <fullName evidence="2">Uncharacterized protein</fullName>
    </submittedName>
</protein>
<feature type="region of interest" description="Disordered" evidence="1">
    <location>
        <begin position="1"/>
        <end position="36"/>
    </location>
</feature>
<keyword evidence="3" id="KW-1185">Reference proteome</keyword>
<feature type="compositionally biased region" description="Polar residues" evidence="1">
    <location>
        <begin position="1"/>
        <end position="13"/>
    </location>
</feature>
<comment type="caution">
    <text evidence="2">The sequence shown here is derived from an EMBL/GenBank/DDBJ whole genome shotgun (WGS) entry which is preliminary data.</text>
</comment>
<feature type="compositionally biased region" description="Basic residues" evidence="1">
    <location>
        <begin position="232"/>
        <end position="241"/>
    </location>
</feature>
<evidence type="ECO:0000313" key="2">
    <source>
        <dbReference type="EMBL" id="GBG29505.1"/>
    </source>
</evidence>
<dbReference type="InParanoid" id="A0A2R5GFX4"/>